<dbReference type="GO" id="GO:0005788">
    <property type="term" value="C:endoplasmic reticulum lumen"/>
    <property type="evidence" value="ECO:0007669"/>
    <property type="project" value="TreeGrafter"/>
</dbReference>
<dbReference type="GO" id="GO:0036503">
    <property type="term" value="P:ERAD pathway"/>
    <property type="evidence" value="ECO:0007669"/>
    <property type="project" value="TreeGrafter"/>
</dbReference>
<proteinExistence type="predicted"/>
<dbReference type="OrthoDB" id="66881at2759"/>
<dbReference type="GO" id="GO:0004497">
    <property type="term" value="F:monooxygenase activity"/>
    <property type="evidence" value="ECO:0007669"/>
    <property type="project" value="TreeGrafter"/>
</dbReference>
<keyword evidence="1" id="KW-0560">Oxidoreductase</keyword>
<dbReference type="EMBL" id="CAJPWZ010001254">
    <property type="protein sequence ID" value="CAG2211088.1"/>
    <property type="molecule type" value="Genomic_DNA"/>
</dbReference>
<gene>
    <name evidence="2" type="ORF">MEDL_25143</name>
</gene>
<dbReference type="GO" id="GO:0050660">
    <property type="term" value="F:flavin adenine dinucleotide binding"/>
    <property type="evidence" value="ECO:0007669"/>
    <property type="project" value="TreeGrafter"/>
</dbReference>
<evidence type="ECO:0000256" key="1">
    <source>
        <dbReference type="ARBA" id="ARBA00023002"/>
    </source>
</evidence>
<reference evidence="2" key="1">
    <citation type="submission" date="2021-03" db="EMBL/GenBank/DDBJ databases">
        <authorList>
            <person name="Bekaert M."/>
        </authorList>
    </citation>
    <scope>NUCLEOTIDE SEQUENCE</scope>
</reference>
<dbReference type="SUPFAM" id="SSF51905">
    <property type="entry name" value="FAD/NAD(P)-binding domain"/>
    <property type="match status" value="1"/>
</dbReference>
<dbReference type="FunFam" id="3.50.50.60:FF:000300">
    <property type="entry name" value="FAD-dependent oxidoreductase domain-containing 2"/>
    <property type="match status" value="1"/>
</dbReference>
<dbReference type="Pfam" id="PF13738">
    <property type="entry name" value="Pyr_redox_3"/>
    <property type="match status" value="1"/>
</dbReference>
<dbReference type="Proteomes" id="UP000683360">
    <property type="component" value="Unassembled WGS sequence"/>
</dbReference>
<dbReference type="PRINTS" id="PR00368">
    <property type="entry name" value="FADPNR"/>
</dbReference>
<dbReference type="Gene3D" id="3.50.50.60">
    <property type="entry name" value="FAD/NAD(P)-binding domain"/>
    <property type="match status" value="2"/>
</dbReference>
<keyword evidence="3" id="KW-1185">Reference proteome</keyword>
<protein>
    <submittedName>
        <fullName evidence="2">FAD-dependent oxidoreductase domain-containing protein 2</fullName>
    </submittedName>
</protein>
<evidence type="ECO:0000313" key="3">
    <source>
        <dbReference type="Proteomes" id="UP000683360"/>
    </source>
</evidence>
<accession>A0A8S3RXW7</accession>
<organism evidence="2 3">
    <name type="scientific">Mytilus edulis</name>
    <name type="common">Blue mussel</name>
    <dbReference type="NCBI Taxonomy" id="6550"/>
    <lineage>
        <taxon>Eukaryota</taxon>
        <taxon>Metazoa</taxon>
        <taxon>Spiralia</taxon>
        <taxon>Lophotrochozoa</taxon>
        <taxon>Mollusca</taxon>
        <taxon>Bivalvia</taxon>
        <taxon>Autobranchia</taxon>
        <taxon>Pteriomorphia</taxon>
        <taxon>Mytilida</taxon>
        <taxon>Mytiloidea</taxon>
        <taxon>Mytilidae</taxon>
        <taxon>Mytilinae</taxon>
        <taxon>Mytilus</taxon>
    </lineage>
</organism>
<dbReference type="InterPro" id="IPR050982">
    <property type="entry name" value="Auxin_biosynth/cation_transpt"/>
</dbReference>
<sequence length="573" mass="66326">MSVAQCYKYCVIGAGPGGVQIGFYLQKLGRDYIIFERSNQAGSFFEKYPRHRKLISINKRHTGSTNKEFNLRHDWNSLLGDDDQMLFKEFSKEMFPTADSYISYINTYASYYKLNIRYNIEIKNIRKMKPMWFLLKDQHNNITHCNIVIVGTGLSLPLKPNVTGIELTDGYEDISTFGPDYEGKSVLILGRGNSAFETAQAIYDRTNYVHMIGRHRIRLAWETHYVGDIRAINNEILDTYQLKSLDGFLEYGNIEDYMIVRKKDGLYLTDADEEAAKIWGQFENDPLQKPYDQIIRCLGFRFDTSIFSNQLSGGYKGKYPLITPDYQSTDIPGIYIVGTASHSLDHRKSAGGFIHGFRYSARALNKILSWRYHGETWPKQAYSISNLLPVTVKRINEASGIYQMFGQLVDVILINSFSFEYFEEFPVNLIREFGQITGESISNKSMIVLGLEYGEDYHGPSEDVFREDRAATEPRYAHLSNFLHPVLYFYNVPPKRTRYLDKSVLPIPDKLFHLVEDFHTNWHHNKTHVQHLKTFLENCLSQRLDAFQNTDCLSFALSRRSVPVTCYHYLKNA</sequence>
<dbReference type="AlphaFoldDB" id="A0A8S3RXW7"/>
<name>A0A8S3RXW7_MYTED</name>
<comment type="caution">
    <text evidence="2">The sequence shown here is derived from an EMBL/GenBank/DDBJ whole genome shotgun (WGS) entry which is preliminary data.</text>
</comment>
<dbReference type="InterPro" id="IPR036188">
    <property type="entry name" value="FAD/NAD-bd_sf"/>
</dbReference>
<dbReference type="PANTHER" id="PTHR43539:SF23">
    <property type="entry name" value="FAD-DEPENDENT OXIDOREDUCTASE DOMAIN-CONTAINING PROTEIN 2"/>
    <property type="match status" value="1"/>
</dbReference>
<dbReference type="PANTHER" id="PTHR43539">
    <property type="entry name" value="FLAVIN-BINDING MONOOXYGENASE-LIKE PROTEIN (AFU_ORTHOLOGUE AFUA_4G09220)"/>
    <property type="match status" value="1"/>
</dbReference>
<evidence type="ECO:0000313" key="2">
    <source>
        <dbReference type="EMBL" id="CAG2211088.1"/>
    </source>
</evidence>